<comment type="caution">
    <text evidence="10">The sequence shown here is derived from an EMBL/GenBank/DDBJ whole genome shotgun (WGS) entry which is preliminary data.</text>
</comment>
<dbReference type="Pfam" id="PF02073">
    <property type="entry name" value="Peptidase_M29"/>
    <property type="match status" value="1"/>
</dbReference>
<name>A0ABX1XZM4_9BACL</name>
<dbReference type="GO" id="GO:0004177">
    <property type="term" value="F:aminopeptidase activity"/>
    <property type="evidence" value="ECO:0007669"/>
    <property type="project" value="UniProtKB-KW"/>
</dbReference>
<organism evidence="10 11">
    <name type="scientific">Paenibacillus phytorum</name>
    <dbReference type="NCBI Taxonomy" id="2654977"/>
    <lineage>
        <taxon>Bacteria</taxon>
        <taxon>Bacillati</taxon>
        <taxon>Bacillota</taxon>
        <taxon>Bacilli</taxon>
        <taxon>Bacillales</taxon>
        <taxon>Paenibacillaceae</taxon>
        <taxon>Paenibacillus</taxon>
    </lineage>
</organism>
<dbReference type="InterPro" id="IPR035097">
    <property type="entry name" value="M29_N-terminal"/>
</dbReference>
<comment type="cofactor">
    <cofactor evidence="3">
        <name>Zn(2+)</name>
        <dbReference type="ChEBI" id="CHEBI:29105"/>
    </cofactor>
</comment>
<dbReference type="InterPro" id="IPR000787">
    <property type="entry name" value="Peptidase_M29"/>
</dbReference>
<dbReference type="RefSeq" id="WP_171645458.1">
    <property type="nucleotide sequence ID" value="NZ_WHOA01000148.1"/>
</dbReference>
<proteinExistence type="inferred from homology"/>
<keyword evidence="9" id="KW-0482">Metalloprotease</keyword>
<dbReference type="Proteomes" id="UP000616779">
    <property type="component" value="Unassembled WGS sequence"/>
</dbReference>
<evidence type="ECO:0000256" key="4">
    <source>
        <dbReference type="ARBA" id="ARBA00008236"/>
    </source>
</evidence>
<evidence type="ECO:0000256" key="7">
    <source>
        <dbReference type="ARBA" id="ARBA00022723"/>
    </source>
</evidence>
<evidence type="ECO:0000256" key="6">
    <source>
        <dbReference type="ARBA" id="ARBA00022670"/>
    </source>
</evidence>
<evidence type="ECO:0000256" key="3">
    <source>
        <dbReference type="ARBA" id="ARBA00001947"/>
    </source>
</evidence>
<evidence type="ECO:0000256" key="1">
    <source>
        <dbReference type="ARBA" id="ARBA00001941"/>
    </source>
</evidence>
<evidence type="ECO:0000256" key="5">
    <source>
        <dbReference type="ARBA" id="ARBA00022438"/>
    </source>
</evidence>
<keyword evidence="8" id="KW-0378">Hydrolase</keyword>
<dbReference type="PRINTS" id="PR00919">
    <property type="entry name" value="THERMOPTASE"/>
</dbReference>
<dbReference type="InterPro" id="IPR052170">
    <property type="entry name" value="M29_Exopeptidase"/>
</dbReference>
<evidence type="ECO:0000256" key="9">
    <source>
        <dbReference type="ARBA" id="ARBA00023049"/>
    </source>
</evidence>
<reference evidence="10 11" key="1">
    <citation type="submission" date="2019-10" db="EMBL/GenBank/DDBJ databases">
        <title>Description of Paenibacillus terrestris sp. nov.</title>
        <authorList>
            <person name="Carlier A."/>
            <person name="Qi S."/>
        </authorList>
    </citation>
    <scope>NUCLEOTIDE SEQUENCE [LARGE SCALE GENOMIC DNA]</scope>
    <source>
        <strain evidence="10 11">LMG 31458</strain>
    </source>
</reference>
<accession>A0ABX1XZM4</accession>
<sequence length="410" mass="46039">MNSFQGNLDKYASLAIQLGVNVQPGQTLVVFAPLISVEFVRRLVKQAYEVGAKHVYVEWFDDELTRLKYELAPHEALLEYPMWRAKGYEELAENDAAFLYVVANNPDLMNGIDPKRIQTASKTSNTALRELSAARLTNKVSWSIIAVPSPAWADKVFPSLPEEERVEALWNAIFEATRVDRDDPVQDWKEHSSALDTKAKRLNERQYKALHYRADGTDITVSLPPEHIWVSAGNTNSNGISFIANLPTEEVFTSPLKKGVNGTVKSTKPLSYNGNLIENFSLTFKEGEIIDFKAEKGEENLRSLIEIDEGSHYLGEVALVPFHSPISNTNLIFYNTLYDENASCHFAIGRAFPFCLNGGKEMSQQDLQNHGLNESLTHVDFMMGSADMNIDGILENGEKEPLFRNGDWAF</sequence>
<keyword evidence="6" id="KW-0645">Protease</keyword>
<gene>
    <name evidence="10" type="ORF">GC098_22065</name>
</gene>
<dbReference type="PANTHER" id="PTHR34448:SF3">
    <property type="entry name" value="AMINOPEPTIDASE AMPS"/>
    <property type="match status" value="1"/>
</dbReference>
<comment type="cofactor">
    <cofactor evidence="2">
        <name>Mg(2+)</name>
        <dbReference type="ChEBI" id="CHEBI:18420"/>
    </cofactor>
</comment>
<comment type="cofactor">
    <cofactor evidence="1">
        <name>Co(2+)</name>
        <dbReference type="ChEBI" id="CHEBI:48828"/>
    </cofactor>
</comment>
<protein>
    <submittedName>
        <fullName evidence="10">Aminopeptidase</fullName>
    </submittedName>
</protein>
<evidence type="ECO:0000256" key="2">
    <source>
        <dbReference type="ARBA" id="ARBA00001946"/>
    </source>
</evidence>
<evidence type="ECO:0000313" key="11">
    <source>
        <dbReference type="Proteomes" id="UP000616779"/>
    </source>
</evidence>
<evidence type="ECO:0000256" key="8">
    <source>
        <dbReference type="ARBA" id="ARBA00022801"/>
    </source>
</evidence>
<evidence type="ECO:0000313" key="10">
    <source>
        <dbReference type="EMBL" id="NOU74052.1"/>
    </source>
</evidence>
<dbReference type="EMBL" id="WHOA01000148">
    <property type="protein sequence ID" value="NOU74052.1"/>
    <property type="molecule type" value="Genomic_DNA"/>
</dbReference>
<keyword evidence="5 10" id="KW-0031">Aminopeptidase</keyword>
<keyword evidence="11" id="KW-1185">Reference proteome</keyword>
<dbReference type="PANTHER" id="PTHR34448">
    <property type="entry name" value="AMINOPEPTIDASE"/>
    <property type="match status" value="1"/>
</dbReference>
<dbReference type="SUPFAM" id="SSF144052">
    <property type="entry name" value="Thermophilic metalloprotease-like"/>
    <property type="match status" value="1"/>
</dbReference>
<comment type="similarity">
    <text evidence="4">Belongs to the peptidase M29 family.</text>
</comment>
<keyword evidence="7" id="KW-0479">Metal-binding</keyword>
<dbReference type="Gene3D" id="3.40.1830.10">
    <property type="entry name" value="Thermophilic metalloprotease (M29)"/>
    <property type="match status" value="1"/>
</dbReference>